<dbReference type="Proteomes" id="UP001174136">
    <property type="component" value="Unassembled WGS sequence"/>
</dbReference>
<feature type="region of interest" description="Disordered" evidence="1">
    <location>
        <begin position="296"/>
        <end position="725"/>
    </location>
</feature>
<name>A0AA47P995_MERPO</name>
<organism evidence="2 3">
    <name type="scientific">Merluccius polli</name>
    <name type="common">Benguela hake</name>
    <name type="synonym">Merluccius cadenati</name>
    <dbReference type="NCBI Taxonomy" id="89951"/>
    <lineage>
        <taxon>Eukaryota</taxon>
        <taxon>Metazoa</taxon>
        <taxon>Chordata</taxon>
        <taxon>Craniata</taxon>
        <taxon>Vertebrata</taxon>
        <taxon>Euteleostomi</taxon>
        <taxon>Actinopterygii</taxon>
        <taxon>Neopterygii</taxon>
        <taxon>Teleostei</taxon>
        <taxon>Neoteleostei</taxon>
        <taxon>Acanthomorphata</taxon>
        <taxon>Zeiogadaria</taxon>
        <taxon>Gadariae</taxon>
        <taxon>Gadiformes</taxon>
        <taxon>Gadoidei</taxon>
        <taxon>Merlucciidae</taxon>
        <taxon>Merluccius</taxon>
    </lineage>
</organism>
<feature type="compositionally biased region" description="Pro residues" evidence="1">
    <location>
        <begin position="820"/>
        <end position="845"/>
    </location>
</feature>
<feature type="compositionally biased region" description="Polar residues" evidence="1">
    <location>
        <begin position="505"/>
        <end position="527"/>
    </location>
</feature>
<gene>
    <name evidence="2" type="ORF">N1851_005319</name>
</gene>
<accession>A0AA47P995</accession>
<feature type="compositionally biased region" description="Low complexity" evidence="1">
    <location>
        <begin position="463"/>
        <end position="473"/>
    </location>
</feature>
<feature type="compositionally biased region" description="Low complexity" evidence="1">
    <location>
        <begin position="112"/>
        <end position="134"/>
    </location>
</feature>
<feature type="region of interest" description="Disordered" evidence="1">
    <location>
        <begin position="1087"/>
        <end position="1135"/>
    </location>
</feature>
<evidence type="ECO:0000313" key="3">
    <source>
        <dbReference type="Proteomes" id="UP001174136"/>
    </source>
</evidence>
<feature type="compositionally biased region" description="Polar residues" evidence="1">
    <location>
        <begin position="624"/>
        <end position="645"/>
    </location>
</feature>
<feature type="compositionally biased region" description="Polar residues" evidence="1">
    <location>
        <begin position="709"/>
        <end position="719"/>
    </location>
</feature>
<feature type="compositionally biased region" description="Low complexity" evidence="1">
    <location>
        <begin position="298"/>
        <end position="343"/>
    </location>
</feature>
<dbReference type="PANTHER" id="PTHR23039:SF6">
    <property type="entry name" value="SIMILAR TO MKIAA1522 PROTEIN"/>
    <property type="match status" value="1"/>
</dbReference>
<feature type="region of interest" description="Disordered" evidence="1">
    <location>
        <begin position="1363"/>
        <end position="1382"/>
    </location>
</feature>
<keyword evidence="3" id="KW-1185">Reference proteome</keyword>
<feature type="region of interest" description="Disordered" evidence="1">
    <location>
        <begin position="1149"/>
        <end position="1202"/>
    </location>
</feature>
<dbReference type="EMBL" id="JAOPHQ010000873">
    <property type="protein sequence ID" value="KAK0153020.1"/>
    <property type="molecule type" value="Genomic_DNA"/>
</dbReference>
<dbReference type="GO" id="GO:0030154">
    <property type="term" value="P:cell differentiation"/>
    <property type="evidence" value="ECO:0007669"/>
    <property type="project" value="TreeGrafter"/>
</dbReference>
<feature type="compositionally biased region" description="Polar residues" evidence="1">
    <location>
        <begin position="404"/>
        <end position="428"/>
    </location>
</feature>
<feature type="region of interest" description="Disordered" evidence="1">
    <location>
        <begin position="112"/>
        <end position="156"/>
    </location>
</feature>
<dbReference type="PANTHER" id="PTHR23039">
    <property type="entry name" value="NANCE-HORAN SYNDROME PROTEIN"/>
    <property type="match status" value="1"/>
</dbReference>
<proteinExistence type="predicted"/>
<evidence type="ECO:0000256" key="1">
    <source>
        <dbReference type="SAM" id="MobiDB-lite"/>
    </source>
</evidence>
<evidence type="ECO:0000313" key="2">
    <source>
        <dbReference type="EMBL" id="KAK0153020.1"/>
    </source>
</evidence>
<feature type="compositionally biased region" description="Pro residues" evidence="1">
    <location>
        <begin position="656"/>
        <end position="671"/>
    </location>
</feature>
<reference evidence="2" key="1">
    <citation type="journal article" date="2023" name="Front. Mar. Sci.">
        <title>A new Merluccius polli reference genome to investigate the effects of global change in West African waters.</title>
        <authorList>
            <person name="Mateo J.L."/>
            <person name="Blanco-Fernandez C."/>
            <person name="Garcia-Vazquez E."/>
            <person name="Machado-Schiaffino G."/>
        </authorList>
    </citation>
    <scope>NUCLEOTIDE SEQUENCE</scope>
    <source>
        <strain evidence="2">C29</strain>
        <tissue evidence="2">Fin</tissue>
    </source>
</reference>
<feature type="compositionally biased region" description="Low complexity" evidence="1">
    <location>
        <begin position="578"/>
        <end position="589"/>
    </location>
</feature>
<feature type="region of interest" description="Disordered" evidence="1">
    <location>
        <begin position="814"/>
        <end position="871"/>
    </location>
</feature>
<feature type="compositionally biased region" description="Polar residues" evidence="1">
    <location>
        <begin position="552"/>
        <end position="577"/>
    </location>
</feature>
<feature type="region of interest" description="Disordered" evidence="1">
    <location>
        <begin position="1284"/>
        <end position="1317"/>
    </location>
</feature>
<protein>
    <recommendedName>
        <fullName evidence="4">KIAA1522</fullName>
    </recommendedName>
</protein>
<feature type="compositionally biased region" description="Basic and acidic residues" evidence="1">
    <location>
        <begin position="530"/>
        <end position="551"/>
    </location>
</feature>
<feature type="compositionally biased region" description="Basic and acidic residues" evidence="1">
    <location>
        <begin position="453"/>
        <end position="462"/>
    </location>
</feature>
<evidence type="ECO:0008006" key="4">
    <source>
        <dbReference type="Google" id="ProtNLM"/>
    </source>
</evidence>
<sequence length="1522" mass="163262">MVLLLKNNNRNNVYCFPIIFKRKAVAKQGEEDKTPAPPLIQENIFIETSRPKYVEDLHNEAQEGLKLLQQEETSNGVEYRDDESSISTVTTQQEEDGQGFLSDSTIADTSSIVSSQSTVSSRSSRSGITRQGSTFRPLNSGKKPEKAKNRRRHRRTVMGIPQHVQRELGLDRMDWKSNQVLDEELDEIMNSEATVVSLNDAEIPRALAKSQTLQTSNSHPSHRDDLALLHRSGFEMSQRPRSLAVPWMTTANSAQQGPPSPVMSMNPHAAYMSKIIPNAVMPPSVEVLEIQRGRSRNSLKTVSKSSLLLASPSGSRASSRASSCRAPSYRASSSRASTLSSASQHKAHYQSDSSGWSRSESSETLVSDSSTISSSTTPQQKSSADERSATRNSSPMVDKVRIHSSVSKASKATSNGKTEGSFTRSLSVMKSKRAPPPPSRSYSLHNRMKRRSRDLSEIKGSSKESSPQSSVCSGKKIVKSKPGEMKDAVLPPMSAGVADSPGYSADTSSLDDSTGSVSVSPLKSQPQAPEKADTLKNDTAKKEEPTAKDTTSELQPQQENALKKTASPSSGYSSQAGTPTQPSKQPHSSSPKHKRSFFFKLQSLFPGSSQATSPVPHPEVPESKNPTQVSDPQPSSKVETGNASPSVRVLRELFNIPPPPKVHAPPPPPPEVWAHNKRTFELLLGPPAPDDTYAAVKKNPKDKRPQRPSPSVSVKSGLTESEKKSQIISAEMINGVLSSMVLKKVKESGQSQKENKERLTYDENCEKVKGKSKVTEKEELLSGSVLVNGMFVEVIEQVHERLAATQEETGTSVFVAPSSSLPPPAHRVPLPPTTETPPADPPGVPSVPTTRPAVSSPVESLWPPPPPPIDQATETLLIRQDVMDFPLPPPPLLSEELLVIPDSVPPVEVRLDTSVSPVAIVQGSPNRQIESATSIPTSVVSAEARKITPEIAPLKSKVVIIGPKPNPPRNKFIPSMPQGFPPPPQSIPPPPPFSAPRLPVNLPANPLLSQGFLPPLVEEVSTSPEHLVCPPQGPPQKDLLPSALKLSPPKSIPPPPETKAIVSATESVPPPPASVSEILLTPEKTAPCTDKSHQAVPDLPSPTPVLNLIPTPLEAPPMATEHAPEPVVTQSLPSPLPAPTPILTLITKPQEAPPMATEHAPEPVVTHSLPSPPPPQAPTNSSQQHCIETKENQSKEQNATVGEVSPSIVTTIIQQSVKLQSVNKRPEPIKAQDLVQPDVVIEAQQPISQGALESQTVVPKQAPSQPMIISKAQELVQADVVIEAQSSSSPPPLQTPTDSSHKNCEETPVNQSKEQNATVDEVATSVVTAVIQPSVKLQPVNNSPEPNNAQQLVQTDVVIEAQSLPSPPPLQTPTDSSHKNCEEAPVNQSKEQIATFDEVATSVVTAIIQPSVKLPSVSNSPETNKAQKLVQTETETVVTDVVIEAQQPISQGALESEAVVSKQAPSQPLNIGKTQDLVQPDVVIEAQQPISQGVLETVVSKQASLTAREHSLTVSSSTTGSF</sequence>
<comment type="caution">
    <text evidence="2">The sequence shown here is derived from an EMBL/GenBank/DDBJ whole genome shotgun (WGS) entry which is preliminary data.</text>
</comment>
<feature type="compositionally biased region" description="Low complexity" evidence="1">
    <location>
        <begin position="351"/>
        <end position="382"/>
    </location>
</feature>
<feature type="compositionally biased region" description="Polar residues" evidence="1">
    <location>
        <begin position="1308"/>
        <end position="1317"/>
    </location>
</feature>